<dbReference type="EMBL" id="MTJN01000002">
    <property type="protein sequence ID" value="OOV06702.1"/>
    <property type="molecule type" value="Genomic_DNA"/>
</dbReference>
<dbReference type="Proteomes" id="UP000190750">
    <property type="component" value="Unassembled WGS sequence"/>
</dbReference>
<dbReference type="NCBIfam" id="TIGR04474">
    <property type="entry name" value="tcm_partner"/>
    <property type="match status" value="1"/>
</dbReference>
<dbReference type="InterPro" id="IPR054339">
    <property type="entry name" value="GMT_wHTH"/>
</dbReference>
<name>A0A1T1ARG5_RHOFE</name>
<gene>
    <name evidence="2" type="ORF">RF819_08165</name>
</gene>
<dbReference type="RefSeq" id="WP_078364524.1">
    <property type="nucleotide sequence ID" value="NZ_MTJN01000002.1"/>
</dbReference>
<reference evidence="2 3" key="1">
    <citation type="submission" date="2017-01" db="EMBL/GenBank/DDBJ databases">
        <title>Genome sequencing of Rhodoferax fermentans JCM 7819.</title>
        <authorList>
            <person name="Kim Y.J."/>
            <person name="Farh M.E.-A."/>
            <person name="Yang D.-C."/>
        </authorList>
    </citation>
    <scope>NUCLEOTIDE SEQUENCE [LARGE SCALE GENOMIC DNA]</scope>
    <source>
        <strain evidence="2 3">JCM 7819</strain>
    </source>
</reference>
<sequence>MSRKPYNWKNGPDFIQQHSVAKHRILQSYLAAYFKTLVSSPNQDLLRLTLVDGFAGGGLYVHNDTRELVKGSPFIFLNATREAEYLINKDRRKPVRLEVDYFFVEADKHAHSHLDKVLRDDGYGTQIGNTIHLQHAKFQDQADSIIDFVKRKSPRNGRSIFALDQYGYKEVPTQLIQKIFAKLPSAEVILTFGVDSFLNYASDGKLTQSLLDEIGIPDVLNGRSMEDIKSSERDWRLFIQSGLYRTLVTRCGAKHFTPFFIRNNKGHGDYWLIHLSQHHKARDVMTEVHWDNNNYFIHYGGAGLDMFQMVGYDPDHDADHKNQNVLGFEFDDVARKASISALNEQIPKRVYANDEGVSFGILFATTCNDSPASAAIYRESVGFLIEEKVIEVVSEDGVKRRSAQQIKPNDQIIAPQQRGLFTL</sequence>
<proteinExistence type="predicted"/>
<evidence type="ECO:0000313" key="3">
    <source>
        <dbReference type="Proteomes" id="UP000190750"/>
    </source>
</evidence>
<protein>
    <recommendedName>
        <fullName evidence="1">GMT-like wHTH domain-containing protein</fullName>
    </recommendedName>
</protein>
<comment type="caution">
    <text evidence="2">The sequence shown here is derived from an EMBL/GenBank/DDBJ whole genome shotgun (WGS) entry which is preliminary data.</text>
</comment>
<dbReference type="InterPro" id="IPR031009">
    <property type="entry name" value="Tcm_partner"/>
</dbReference>
<dbReference type="OrthoDB" id="275124at2"/>
<evidence type="ECO:0000313" key="2">
    <source>
        <dbReference type="EMBL" id="OOV06702.1"/>
    </source>
</evidence>
<keyword evidence="3" id="KW-1185">Reference proteome</keyword>
<organism evidence="2 3">
    <name type="scientific">Rhodoferax fermentans</name>
    <dbReference type="NCBI Taxonomy" id="28066"/>
    <lineage>
        <taxon>Bacteria</taxon>
        <taxon>Pseudomonadati</taxon>
        <taxon>Pseudomonadota</taxon>
        <taxon>Betaproteobacteria</taxon>
        <taxon>Burkholderiales</taxon>
        <taxon>Comamonadaceae</taxon>
        <taxon>Rhodoferax</taxon>
    </lineage>
</organism>
<accession>A0A1T1ARG5</accession>
<feature type="domain" description="GMT-like wHTH" evidence="1">
    <location>
        <begin position="311"/>
        <end position="397"/>
    </location>
</feature>
<dbReference type="Pfam" id="PF22560">
    <property type="entry name" value="GMT-wHTH"/>
    <property type="match status" value="1"/>
</dbReference>
<evidence type="ECO:0000259" key="1">
    <source>
        <dbReference type="Pfam" id="PF22560"/>
    </source>
</evidence>
<dbReference type="AlphaFoldDB" id="A0A1T1ARG5"/>
<dbReference type="STRING" id="28066.RF819_08165"/>